<accession>A0ACB5TAW3</accession>
<organism evidence="1 2">
    <name type="scientific">Ambrosiozyma monospora</name>
    <name type="common">Yeast</name>
    <name type="synonym">Endomycopsis monosporus</name>
    <dbReference type="NCBI Taxonomy" id="43982"/>
    <lineage>
        <taxon>Eukaryota</taxon>
        <taxon>Fungi</taxon>
        <taxon>Dikarya</taxon>
        <taxon>Ascomycota</taxon>
        <taxon>Saccharomycotina</taxon>
        <taxon>Pichiomycetes</taxon>
        <taxon>Pichiales</taxon>
        <taxon>Pichiaceae</taxon>
        <taxon>Ambrosiozyma</taxon>
    </lineage>
</organism>
<name>A0ACB5TAW3_AMBMO</name>
<reference evidence="1" key="1">
    <citation type="submission" date="2023-04" db="EMBL/GenBank/DDBJ databases">
        <title>Ambrosiozyma monospora NBRC 10751.</title>
        <authorList>
            <person name="Ichikawa N."/>
            <person name="Sato H."/>
            <person name="Tonouchi N."/>
        </authorList>
    </citation>
    <scope>NUCLEOTIDE SEQUENCE</scope>
    <source>
        <strain evidence="1">NBRC 10751</strain>
    </source>
</reference>
<sequence>MSIKIPSLINWWDLVDIIPVRLESECPQKKVSSFQRNGKSTSLGRLNVYSVEIGMTYHIRTLEMNSEELKPTRCLFKKEKDVAEFDIGDWEYNTFLKSFVWETTLGELLNHHVIFLELFSGTFLNSVSDIGDYKFINKNHFYINIGVCSPTELDKVSLKVKKFTFESKSTFSTRCYDKEYIKQEHRYYRPAEVSKSSKNIIMEKSLT</sequence>
<keyword evidence="2" id="KW-1185">Reference proteome</keyword>
<evidence type="ECO:0000313" key="2">
    <source>
        <dbReference type="Proteomes" id="UP001165064"/>
    </source>
</evidence>
<comment type="caution">
    <text evidence="1">The sequence shown here is derived from an EMBL/GenBank/DDBJ whole genome shotgun (WGS) entry which is preliminary data.</text>
</comment>
<proteinExistence type="predicted"/>
<protein>
    <submittedName>
        <fullName evidence="1">Unnamed protein product</fullName>
    </submittedName>
</protein>
<gene>
    <name evidence="1" type="ORF">Amon02_000697800</name>
</gene>
<evidence type="ECO:0000313" key="1">
    <source>
        <dbReference type="EMBL" id="GME84630.1"/>
    </source>
</evidence>
<dbReference type="Proteomes" id="UP001165064">
    <property type="component" value="Unassembled WGS sequence"/>
</dbReference>
<dbReference type="EMBL" id="BSXS01005634">
    <property type="protein sequence ID" value="GME84630.1"/>
    <property type="molecule type" value="Genomic_DNA"/>
</dbReference>